<dbReference type="InterPro" id="IPR051685">
    <property type="entry name" value="Ycf3/AcsC/BcsC/TPR_MFPF"/>
</dbReference>
<dbReference type="Gene3D" id="2.60.40.1120">
    <property type="entry name" value="Carboxypeptidase-like, regulatory domain"/>
    <property type="match status" value="1"/>
</dbReference>
<feature type="repeat" description="TPR" evidence="3">
    <location>
        <begin position="205"/>
        <end position="238"/>
    </location>
</feature>
<dbReference type="InterPro" id="IPR008969">
    <property type="entry name" value="CarboxyPept-like_regulatory"/>
</dbReference>
<dbReference type="EMBL" id="SOIZ01000020">
    <property type="protein sequence ID" value="TET64911.1"/>
    <property type="molecule type" value="Genomic_DNA"/>
</dbReference>
<keyword evidence="1" id="KW-0677">Repeat</keyword>
<dbReference type="PANTHER" id="PTHR44943">
    <property type="entry name" value="CELLULOSE SYNTHASE OPERON PROTEIN C"/>
    <property type="match status" value="1"/>
</dbReference>
<feature type="repeat" description="TPR" evidence="3">
    <location>
        <begin position="273"/>
        <end position="306"/>
    </location>
</feature>
<evidence type="ECO:0000256" key="1">
    <source>
        <dbReference type="ARBA" id="ARBA00022737"/>
    </source>
</evidence>
<evidence type="ECO:0000256" key="2">
    <source>
        <dbReference type="ARBA" id="ARBA00022803"/>
    </source>
</evidence>
<comment type="caution">
    <text evidence="5">The sequence shown here is derived from an EMBL/GenBank/DDBJ whole genome shotgun (WGS) entry which is preliminary data.</text>
</comment>
<feature type="repeat" description="TPR" evidence="3">
    <location>
        <begin position="163"/>
        <end position="196"/>
    </location>
</feature>
<dbReference type="SMART" id="SM00028">
    <property type="entry name" value="TPR"/>
    <property type="match status" value="4"/>
</dbReference>
<evidence type="ECO:0000256" key="3">
    <source>
        <dbReference type="PROSITE-ProRule" id="PRU00339"/>
    </source>
</evidence>
<dbReference type="PANTHER" id="PTHR44943:SF8">
    <property type="entry name" value="TPR REPEAT-CONTAINING PROTEIN MJ0263"/>
    <property type="match status" value="1"/>
</dbReference>
<feature type="signal peptide" evidence="4">
    <location>
        <begin position="1"/>
        <end position="27"/>
    </location>
</feature>
<sequence>MKEKAILRFFLVLIFTLLSLHYAAAQAGRGKARIAGTVTDEQGNPIASAKVLLELMGREKAVREATTNQKGEWAFIGLGSGNWRITISAEGFIPTETTAFVSQIAHNPKIVLTLKKITEVDQSGIQETDLGLIEQAGQLFQERKYDEVLPLLQKFLENNPTAYQTHINIGDCYKEKGEYERAEEEYNLALEAAKTDERLGKEMMAKAMAGIGDNYLKKGDFENAKGYFEQSIELLPDNEILPYNVGEIYFVNQKLDEAIQYYGVAIKIKPDWSLPYYRQGLVYLNKTDYENAKVNFQKFLEIDPNSELADSVKNMLDYLEKIKK</sequence>
<dbReference type="Pfam" id="PF13181">
    <property type="entry name" value="TPR_8"/>
    <property type="match status" value="2"/>
</dbReference>
<name>A0A523WD66_UNCAE</name>
<feature type="chain" id="PRO_5021761408" evidence="4">
    <location>
        <begin position="28"/>
        <end position="324"/>
    </location>
</feature>
<gene>
    <name evidence="5" type="ORF">E3J48_00415</name>
</gene>
<dbReference type="AlphaFoldDB" id="A0A523WD66"/>
<reference evidence="5 6" key="1">
    <citation type="submission" date="2019-03" db="EMBL/GenBank/DDBJ databases">
        <title>Metabolic potential of uncultured bacteria and archaea associated with petroleum seepage in deep-sea sediments.</title>
        <authorList>
            <person name="Dong X."/>
            <person name="Hubert C."/>
        </authorList>
    </citation>
    <scope>NUCLEOTIDE SEQUENCE [LARGE SCALE GENOMIC DNA]</scope>
    <source>
        <strain evidence="5">E29_bin52</strain>
    </source>
</reference>
<dbReference type="InterPro" id="IPR019734">
    <property type="entry name" value="TPR_rpt"/>
</dbReference>
<dbReference type="Pfam" id="PF13424">
    <property type="entry name" value="TPR_12"/>
    <property type="match status" value="1"/>
</dbReference>
<dbReference type="PROSITE" id="PS50293">
    <property type="entry name" value="TPR_REGION"/>
    <property type="match status" value="1"/>
</dbReference>
<organism evidence="5 6">
    <name type="scientific">Aerophobetes bacterium</name>
    <dbReference type="NCBI Taxonomy" id="2030807"/>
    <lineage>
        <taxon>Bacteria</taxon>
        <taxon>Candidatus Aerophobota</taxon>
    </lineage>
</organism>
<dbReference type="SUPFAM" id="SSF48452">
    <property type="entry name" value="TPR-like"/>
    <property type="match status" value="1"/>
</dbReference>
<accession>A0A523WD66</accession>
<dbReference type="Pfam" id="PF13620">
    <property type="entry name" value="CarboxypepD_reg"/>
    <property type="match status" value="1"/>
</dbReference>
<protein>
    <submittedName>
        <fullName evidence="5">Tetratricopeptide repeat protein</fullName>
    </submittedName>
</protein>
<dbReference type="Gene3D" id="1.25.40.10">
    <property type="entry name" value="Tetratricopeptide repeat domain"/>
    <property type="match status" value="2"/>
</dbReference>
<keyword evidence="2 3" id="KW-0802">TPR repeat</keyword>
<evidence type="ECO:0000313" key="5">
    <source>
        <dbReference type="EMBL" id="TET64911.1"/>
    </source>
</evidence>
<dbReference type="SUPFAM" id="SSF49464">
    <property type="entry name" value="Carboxypeptidase regulatory domain-like"/>
    <property type="match status" value="1"/>
</dbReference>
<dbReference type="PROSITE" id="PS50005">
    <property type="entry name" value="TPR"/>
    <property type="match status" value="4"/>
</dbReference>
<evidence type="ECO:0000313" key="6">
    <source>
        <dbReference type="Proteomes" id="UP000319130"/>
    </source>
</evidence>
<feature type="repeat" description="TPR" evidence="3">
    <location>
        <begin position="239"/>
        <end position="272"/>
    </location>
</feature>
<keyword evidence="4" id="KW-0732">Signal</keyword>
<proteinExistence type="predicted"/>
<evidence type="ECO:0000256" key="4">
    <source>
        <dbReference type="SAM" id="SignalP"/>
    </source>
</evidence>
<dbReference type="InterPro" id="IPR011990">
    <property type="entry name" value="TPR-like_helical_dom_sf"/>
</dbReference>
<dbReference type="Proteomes" id="UP000319130">
    <property type="component" value="Unassembled WGS sequence"/>
</dbReference>